<keyword evidence="5" id="KW-1185">Reference proteome</keyword>
<keyword evidence="3" id="KW-0812">Transmembrane</keyword>
<dbReference type="PROSITE" id="PS00379">
    <property type="entry name" value="CDP_ALCOHOL_P_TRANSF"/>
    <property type="match status" value="1"/>
</dbReference>
<dbReference type="Proteomes" id="UP001499851">
    <property type="component" value="Unassembled WGS sequence"/>
</dbReference>
<comment type="similarity">
    <text evidence="2">Belongs to the CDP-alcohol phosphatidyltransferase class-I family.</text>
</comment>
<dbReference type="Pfam" id="PF01066">
    <property type="entry name" value="CDP-OH_P_transf"/>
    <property type="match status" value="1"/>
</dbReference>
<evidence type="ECO:0000256" key="3">
    <source>
        <dbReference type="SAM" id="Phobius"/>
    </source>
</evidence>
<evidence type="ECO:0000313" key="5">
    <source>
        <dbReference type="Proteomes" id="UP001499851"/>
    </source>
</evidence>
<organism evidence="4 5">
    <name type="scientific">Glycomyces endophyticus</name>
    <dbReference type="NCBI Taxonomy" id="480996"/>
    <lineage>
        <taxon>Bacteria</taxon>
        <taxon>Bacillati</taxon>
        <taxon>Actinomycetota</taxon>
        <taxon>Actinomycetes</taxon>
        <taxon>Glycomycetales</taxon>
        <taxon>Glycomycetaceae</taxon>
        <taxon>Glycomyces</taxon>
    </lineage>
</organism>
<feature type="transmembrane region" description="Helical" evidence="3">
    <location>
        <begin position="172"/>
        <end position="196"/>
    </location>
</feature>
<dbReference type="InterPro" id="IPR043130">
    <property type="entry name" value="CDP-OH_PTrfase_TM_dom"/>
</dbReference>
<dbReference type="RefSeq" id="WP_425555912.1">
    <property type="nucleotide sequence ID" value="NZ_BAAAQF010000004.1"/>
</dbReference>
<evidence type="ECO:0008006" key="6">
    <source>
        <dbReference type="Google" id="ProtNLM"/>
    </source>
</evidence>
<dbReference type="InterPro" id="IPR048254">
    <property type="entry name" value="CDP_ALCOHOL_P_TRANSF_CS"/>
</dbReference>
<keyword evidence="3" id="KW-0472">Membrane</keyword>
<dbReference type="Gene3D" id="1.20.120.1760">
    <property type="match status" value="1"/>
</dbReference>
<evidence type="ECO:0000313" key="4">
    <source>
        <dbReference type="EMBL" id="GAA1664762.1"/>
    </source>
</evidence>
<keyword evidence="3" id="KW-1133">Transmembrane helix</keyword>
<evidence type="ECO:0000256" key="2">
    <source>
        <dbReference type="RuleBase" id="RU003750"/>
    </source>
</evidence>
<reference evidence="4 5" key="1">
    <citation type="journal article" date="2019" name="Int. J. Syst. Evol. Microbiol.">
        <title>The Global Catalogue of Microorganisms (GCM) 10K type strain sequencing project: providing services to taxonomists for standard genome sequencing and annotation.</title>
        <authorList>
            <consortium name="The Broad Institute Genomics Platform"/>
            <consortium name="The Broad Institute Genome Sequencing Center for Infectious Disease"/>
            <person name="Wu L."/>
            <person name="Ma J."/>
        </authorList>
    </citation>
    <scope>NUCLEOTIDE SEQUENCE [LARGE SCALE GENOMIC DNA]</scope>
    <source>
        <strain evidence="4 5">JCM 16001</strain>
    </source>
</reference>
<name>A0ABN2G3J8_9ACTN</name>
<accession>A0ABN2G3J8</accession>
<feature type="transmembrane region" description="Helical" evidence="3">
    <location>
        <begin position="37"/>
        <end position="59"/>
    </location>
</feature>
<gene>
    <name evidence="4" type="ORF">GCM10009830_07880</name>
</gene>
<comment type="caution">
    <text evidence="4">The sequence shown here is derived from an EMBL/GenBank/DDBJ whole genome shotgun (WGS) entry which is preliminary data.</text>
</comment>
<keyword evidence="1 2" id="KW-0808">Transferase</keyword>
<sequence length="203" mass="22047">MIGRPDTRGSDVVVAMPRLVNVPNAVTLVRTVVAMGLALPAVVLESMWLAVAAYLVYWVGDVLDGMLARWLGQETRVGAVFDILSDRACTALCAAALLVLLPGMWVPVGIFLVQFMVIDCMLSLSFLYWPIDSPNYFYEVHRGVYRWNWSPPAKALNTSGLVVLVLLAPHPVWPALFAGAVTVVKVVSLVAVGRLLSAETARV</sequence>
<proteinExistence type="inferred from homology"/>
<dbReference type="InterPro" id="IPR000462">
    <property type="entry name" value="CDP-OH_P_trans"/>
</dbReference>
<dbReference type="EMBL" id="BAAAQF010000004">
    <property type="protein sequence ID" value="GAA1664762.1"/>
    <property type="molecule type" value="Genomic_DNA"/>
</dbReference>
<evidence type="ECO:0000256" key="1">
    <source>
        <dbReference type="ARBA" id="ARBA00022679"/>
    </source>
</evidence>
<protein>
    <recommendedName>
        <fullName evidence="6">CDP-alcohol phosphatidyltransferase family protein</fullName>
    </recommendedName>
</protein>